<gene>
    <name evidence="2" type="ORF">A4R43_18560</name>
</gene>
<name>A0A344L899_9PSEU</name>
<dbReference type="AlphaFoldDB" id="A0A344L899"/>
<dbReference type="PANTHER" id="PTHR35568:SF1">
    <property type="entry name" value="TRANSCRIPTIONAL REGULATOR DAUR"/>
    <property type="match status" value="1"/>
</dbReference>
<dbReference type="PANTHER" id="PTHR35568">
    <property type="entry name" value="TRANSCRIPTIONAL REGULATOR DAUR"/>
    <property type="match status" value="1"/>
</dbReference>
<dbReference type="EMBL" id="CP015163">
    <property type="protein sequence ID" value="AXB44273.1"/>
    <property type="molecule type" value="Genomic_DNA"/>
</dbReference>
<evidence type="ECO:0000313" key="3">
    <source>
        <dbReference type="Proteomes" id="UP000250434"/>
    </source>
</evidence>
<proteinExistence type="predicted"/>
<dbReference type="OrthoDB" id="5190319at2"/>
<dbReference type="KEGG" id="aab:A4R43_18560"/>
<keyword evidence="3" id="KW-1185">Reference proteome</keyword>
<evidence type="ECO:0000313" key="2">
    <source>
        <dbReference type="EMBL" id="AXB44273.1"/>
    </source>
</evidence>
<accession>A0A344L899</accession>
<feature type="domain" description="Transcriptional regulator DauR-like HTH" evidence="1">
    <location>
        <begin position="58"/>
        <end position="119"/>
    </location>
</feature>
<dbReference type="InterPro" id="IPR039446">
    <property type="entry name" value="DauR-like"/>
</dbReference>
<sequence>MPEPAEHPLVTAIAPLLDRIDATVVAPADRRPEDVPLHWAGELVGAVRLPGAELTGALERLVHEVETELGAELHRLDRAGKQRAVRLLEERGAFTMRKAVATIAESLGVTRFTVYNYLNRDHNENGNSTSC</sequence>
<evidence type="ECO:0000259" key="1">
    <source>
        <dbReference type="Pfam" id="PF13309"/>
    </source>
</evidence>
<dbReference type="RefSeq" id="WP_113693514.1">
    <property type="nucleotide sequence ID" value="NZ_CP015163.1"/>
</dbReference>
<dbReference type="Pfam" id="PF13309">
    <property type="entry name" value="HTH_22"/>
    <property type="match status" value="1"/>
</dbReference>
<protein>
    <submittedName>
        <fullName evidence="2">Transcriptional regulator</fullName>
    </submittedName>
</protein>
<dbReference type="Proteomes" id="UP000250434">
    <property type="component" value="Chromosome"/>
</dbReference>
<reference evidence="2 3" key="1">
    <citation type="submission" date="2016-04" db="EMBL/GenBank/DDBJ databases">
        <title>Complete genome sequence and analysis of deep-sea sediment isolate, Amycolatopsis sp. WP1.</title>
        <authorList>
            <person name="Wang H."/>
            <person name="Chen S."/>
            <person name="Wu Q."/>
        </authorList>
    </citation>
    <scope>NUCLEOTIDE SEQUENCE [LARGE SCALE GENOMIC DNA]</scope>
    <source>
        <strain evidence="2 3">WP1</strain>
    </source>
</reference>
<dbReference type="InterPro" id="IPR039445">
    <property type="entry name" value="DauR-like_HTH"/>
</dbReference>
<organism evidence="2 3">
    <name type="scientific">Amycolatopsis albispora</name>
    <dbReference type="NCBI Taxonomy" id="1804986"/>
    <lineage>
        <taxon>Bacteria</taxon>
        <taxon>Bacillati</taxon>
        <taxon>Actinomycetota</taxon>
        <taxon>Actinomycetes</taxon>
        <taxon>Pseudonocardiales</taxon>
        <taxon>Pseudonocardiaceae</taxon>
        <taxon>Amycolatopsis</taxon>
    </lineage>
</organism>